<dbReference type="Proteomes" id="UP000604825">
    <property type="component" value="Unassembled WGS sequence"/>
</dbReference>
<name>A0A811P841_9POAL</name>
<evidence type="ECO:0000256" key="2">
    <source>
        <dbReference type="SAM" id="MobiDB-lite"/>
    </source>
</evidence>
<dbReference type="Gene3D" id="2.60.40.2700">
    <property type="match status" value="1"/>
</dbReference>
<dbReference type="EMBL" id="CAJGYO010000006">
    <property type="protein sequence ID" value="CAD6239266.1"/>
    <property type="molecule type" value="Genomic_DNA"/>
</dbReference>
<keyword evidence="5" id="KW-1185">Reference proteome</keyword>
<keyword evidence="1" id="KW-0175">Coiled coil</keyword>
<dbReference type="AlphaFoldDB" id="A0A811P841"/>
<feature type="region of interest" description="Disordered" evidence="2">
    <location>
        <begin position="474"/>
        <end position="541"/>
    </location>
</feature>
<feature type="region of interest" description="Disordered" evidence="2">
    <location>
        <begin position="1"/>
        <end position="24"/>
    </location>
</feature>
<dbReference type="PANTHER" id="PTHR31149">
    <property type="entry name" value="EXPRESSED PROTEIN"/>
    <property type="match status" value="1"/>
</dbReference>
<dbReference type="Pfam" id="PF23080">
    <property type="entry name" value="DUF7046"/>
    <property type="match status" value="1"/>
</dbReference>
<feature type="region of interest" description="Disordered" evidence="2">
    <location>
        <begin position="375"/>
        <end position="430"/>
    </location>
</feature>
<feature type="compositionally biased region" description="Polar residues" evidence="2">
    <location>
        <begin position="145"/>
        <end position="168"/>
    </location>
</feature>
<evidence type="ECO:0000259" key="3">
    <source>
        <dbReference type="Pfam" id="PF23080"/>
    </source>
</evidence>
<sequence length="767" mass="85273">MDRLADGLAAASLSDTEDQSAAAAGVPSADYLLSVMRAVEGAEATMRSQLEENNQLKEELMRKTQQLQRMSEDATSQSSFIGLGQERNSVSNKMDGSSSSVNPQSTLILRQNGSFESREPLTQESLKQKYLDSPQANGAFKRSLGEQTAVDSGGPSQFSTPSSRSLSPNRHRKDGDYDSRLLPVSEMNSNISWKQDLTVKVKEGEEEIAQLRKHLADYSVKEAQILDDKYKLEKRIAYMRMAFDQQQQDLIDAASKALSYRQDIIEENVRLTYALQAAHQERSIFISSLLPLLSEYDDLQPSVLDAQSIVSNLKVLFKHLQERLIVTEDRLRESRYQITPWHTELSNNTSNPVSTDPPAGKALVTTSKSSFDVVPQPVYPHVQSPMSSPVQARGDWGAFGNKNHQDISNEVPTRNAGHDDMGGTSLSSRNQYRTDVPTQVSQGDSHAVHFDFETQSQNPPFKGLSRNDILDGSESAEAQNTQEPSTRWGPGDSSNLVSGLEDANPSYPYLPTVLEEPGSSFSEAAEDDPLPGIEGLRITGEPFPGRELQASGYPTNGTTTCNFEWVRHLEDGSVNFIEGAKQPSYVVTADDVDTLLAIEVQPLDDRKRKVIYLSSIVNGPHVLPRDMLFTFGGVKKDFHGNPETKELIKRTLEIGHVTYEVQVQLPQVRFLDIWEPAVLAIKREGYSIKCNGQRGVVITEKFQQGTAIHIPYGRPTEFSITSADGASYDLKPVENTLLRDTIVLVLRLFKNMALERRRGRKKGLFFK</sequence>
<dbReference type="FunFam" id="2.60.40.2700:FF:000001">
    <property type="entry name" value="Transmembrane protein"/>
    <property type="match status" value="1"/>
</dbReference>
<feature type="region of interest" description="Disordered" evidence="2">
    <location>
        <begin position="145"/>
        <end position="181"/>
    </location>
</feature>
<evidence type="ECO:0000313" key="5">
    <source>
        <dbReference type="Proteomes" id="UP000604825"/>
    </source>
</evidence>
<dbReference type="PANTHER" id="PTHR31149:SF18">
    <property type="entry name" value="OS01G0108000 PROTEIN"/>
    <property type="match status" value="1"/>
</dbReference>
<feature type="compositionally biased region" description="Polar residues" evidence="2">
    <location>
        <begin position="476"/>
        <end position="485"/>
    </location>
</feature>
<accession>A0A811P841</accession>
<feature type="coiled-coil region" evidence="1">
    <location>
        <begin position="39"/>
        <end position="77"/>
    </location>
</feature>
<feature type="domain" description="DUF7046" evidence="3">
    <location>
        <begin position="665"/>
        <end position="762"/>
    </location>
</feature>
<reference evidence="4" key="1">
    <citation type="submission" date="2020-10" db="EMBL/GenBank/DDBJ databases">
        <authorList>
            <person name="Han B."/>
            <person name="Lu T."/>
            <person name="Zhao Q."/>
            <person name="Huang X."/>
            <person name="Zhao Y."/>
        </authorList>
    </citation>
    <scope>NUCLEOTIDE SEQUENCE</scope>
</reference>
<evidence type="ECO:0000256" key="1">
    <source>
        <dbReference type="SAM" id="Coils"/>
    </source>
</evidence>
<proteinExistence type="predicted"/>
<feature type="coiled-coil region" evidence="1">
    <location>
        <begin position="194"/>
        <end position="221"/>
    </location>
</feature>
<dbReference type="OrthoDB" id="1937889at2759"/>
<evidence type="ECO:0000313" key="4">
    <source>
        <dbReference type="EMBL" id="CAD6239266.1"/>
    </source>
</evidence>
<feature type="region of interest" description="Disordered" evidence="2">
    <location>
        <begin position="343"/>
        <end position="362"/>
    </location>
</feature>
<dbReference type="GO" id="GO:0005886">
    <property type="term" value="C:plasma membrane"/>
    <property type="evidence" value="ECO:0007669"/>
    <property type="project" value="TreeGrafter"/>
</dbReference>
<gene>
    <name evidence="4" type="ORF">NCGR_LOCUS26246</name>
</gene>
<feature type="compositionally biased region" description="Polar residues" evidence="2">
    <location>
        <begin position="344"/>
        <end position="354"/>
    </location>
</feature>
<protein>
    <recommendedName>
        <fullName evidence="3">DUF7046 domain-containing protein</fullName>
    </recommendedName>
</protein>
<dbReference type="InterPro" id="IPR055474">
    <property type="entry name" value="DUF7046"/>
</dbReference>
<organism evidence="4 5">
    <name type="scientific">Miscanthus lutarioriparius</name>
    <dbReference type="NCBI Taxonomy" id="422564"/>
    <lineage>
        <taxon>Eukaryota</taxon>
        <taxon>Viridiplantae</taxon>
        <taxon>Streptophyta</taxon>
        <taxon>Embryophyta</taxon>
        <taxon>Tracheophyta</taxon>
        <taxon>Spermatophyta</taxon>
        <taxon>Magnoliopsida</taxon>
        <taxon>Liliopsida</taxon>
        <taxon>Poales</taxon>
        <taxon>Poaceae</taxon>
        <taxon>PACMAD clade</taxon>
        <taxon>Panicoideae</taxon>
        <taxon>Andropogonodae</taxon>
        <taxon>Andropogoneae</taxon>
        <taxon>Saccharinae</taxon>
        <taxon>Miscanthus</taxon>
    </lineage>
</organism>
<feature type="compositionally biased region" description="Low complexity" evidence="2">
    <location>
        <begin position="1"/>
        <end position="14"/>
    </location>
</feature>
<comment type="caution">
    <text evidence="4">The sequence shown here is derived from an EMBL/GenBank/DDBJ whole genome shotgun (WGS) entry which is preliminary data.</text>
</comment>